<comment type="caution">
    <text evidence="3">The sequence shown here is derived from an EMBL/GenBank/DDBJ whole genome shotgun (WGS) entry which is preliminary data.</text>
</comment>
<dbReference type="Proteomes" id="UP000230821">
    <property type="component" value="Unassembled WGS sequence"/>
</dbReference>
<feature type="signal peptide" evidence="1">
    <location>
        <begin position="1"/>
        <end position="21"/>
    </location>
</feature>
<keyword evidence="1" id="KW-0732">Signal</keyword>
<protein>
    <recommendedName>
        <fullName evidence="2">Ice-binding protein C-terminal domain-containing protein</fullName>
    </recommendedName>
</protein>
<evidence type="ECO:0000313" key="4">
    <source>
        <dbReference type="Proteomes" id="UP000230821"/>
    </source>
</evidence>
<evidence type="ECO:0000256" key="1">
    <source>
        <dbReference type="SAM" id="SignalP"/>
    </source>
</evidence>
<dbReference type="EMBL" id="PDSK01000170">
    <property type="protein sequence ID" value="PIE31195.1"/>
    <property type="molecule type" value="Genomic_DNA"/>
</dbReference>
<feature type="chain" id="PRO_5013633778" description="Ice-binding protein C-terminal domain-containing protein" evidence="1">
    <location>
        <begin position="22"/>
        <end position="277"/>
    </location>
</feature>
<accession>A0A2G6K6C5</accession>
<evidence type="ECO:0000259" key="2">
    <source>
        <dbReference type="Pfam" id="PF07589"/>
    </source>
</evidence>
<sequence>MKSFCLVSALTLLATASQVQAAPYTLYTQDANISHSTLTTNLAQSRTGNNDVTAHDGYSAAYHQTTEWNFLGASPFAKDGVKWSVDGGAFNNNAIDAYDDFTIRFQVTLWSAGSGNHTYDQAKAWVDWDNDNNFENDNLLDPDASGYIANETVLAGKYDKHQDQILDVSSWTDAQKVDKNLVDDTFTTFTTQSFHVSDAMLASLFAGGEDGFWIRARAQCNHVVYNQMDPVSWLWQGEGEDHFIAVEDHRAVPEPTTMLLFGTGLIGLAGFSRRKRQ</sequence>
<name>A0A2G6K6C5_9BACT</name>
<feature type="domain" description="Ice-binding protein C-terminal" evidence="2">
    <location>
        <begin position="251"/>
        <end position="274"/>
    </location>
</feature>
<evidence type="ECO:0000313" key="3">
    <source>
        <dbReference type="EMBL" id="PIE31195.1"/>
    </source>
</evidence>
<dbReference type="NCBIfam" id="TIGR02595">
    <property type="entry name" value="PEP_CTERM"/>
    <property type="match status" value="1"/>
</dbReference>
<gene>
    <name evidence="3" type="ORF">CSA56_19065</name>
</gene>
<dbReference type="InterPro" id="IPR013424">
    <property type="entry name" value="Ice-binding_C"/>
</dbReference>
<dbReference type="Pfam" id="PF07589">
    <property type="entry name" value="PEP-CTERM"/>
    <property type="match status" value="1"/>
</dbReference>
<proteinExistence type="predicted"/>
<organism evidence="3 4">
    <name type="scientific">candidate division KSB3 bacterium</name>
    <dbReference type="NCBI Taxonomy" id="2044937"/>
    <lineage>
        <taxon>Bacteria</taxon>
        <taxon>candidate division KSB3</taxon>
    </lineage>
</organism>
<dbReference type="AlphaFoldDB" id="A0A2G6K6C5"/>
<reference evidence="3 4" key="1">
    <citation type="submission" date="2017-10" db="EMBL/GenBank/DDBJ databases">
        <title>Novel microbial diversity and functional potential in the marine mammal oral microbiome.</title>
        <authorList>
            <person name="Dudek N.K."/>
            <person name="Sun C.L."/>
            <person name="Burstein D."/>
            <person name="Kantor R.S."/>
            <person name="Aliaga Goltsman D.S."/>
            <person name="Bik E.M."/>
            <person name="Thomas B.C."/>
            <person name="Banfield J.F."/>
            <person name="Relman D.A."/>
        </authorList>
    </citation>
    <scope>NUCLEOTIDE SEQUENCE [LARGE SCALE GENOMIC DNA]</scope>
    <source>
        <strain evidence="3">DOLJORAL78_47_16</strain>
    </source>
</reference>